<evidence type="ECO:0000256" key="6">
    <source>
        <dbReference type="SAM" id="MobiDB-lite"/>
    </source>
</evidence>
<evidence type="ECO:0000313" key="8">
    <source>
        <dbReference type="EMBL" id="SHJ83752.1"/>
    </source>
</evidence>
<accession>A0A1M6MJU2</accession>
<dbReference type="InterPro" id="IPR050109">
    <property type="entry name" value="HTH-type_TetR-like_transc_reg"/>
</dbReference>
<dbReference type="InterPro" id="IPR036271">
    <property type="entry name" value="Tet_transcr_reg_TetR-rel_C_sf"/>
</dbReference>
<dbReference type="InterPro" id="IPR004111">
    <property type="entry name" value="Repressor_TetR_C"/>
</dbReference>
<feature type="domain" description="HTH tetR-type" evidence="7">
    <location>
        <begin position="26"/>
        <end position="86"/>
    </location>
</feature>
<dbReference type="InterPro" id="IPR009057">
    <property type="entry name" value="Homeodomain-like_sf"/>
</dbReference>
<dbReference type="Pfam" id="PF02909">
    <property type="entry name" value="TetR_C_1"/>
    <property type="match status" value="1"/>
</dbReference>
<dbReference type="Pfam" id="PF00440">
    <property type="entry name" value="TetR_N"/>
    <property type="match status" value="1"/>
</dbReference>
<keyword evidence="9" id="KW-1185">Reference proteome</keyword>
<dbReference type="GO" id="GO:0003700">
    <property type="term" value="F:DNA-binding transcription factor activity"/>
    <property type="evidence" value="ECO:0007669"/>
    <property type="project" value="TreeGrafter"/>
</dbReference>
<evidence type="ECO:0000259" key="7">
    <source>
        <dbReference type="PROSITE" id="PS50977"/>
    </source>
</evidence>
<dbReference type="PRINTS" id="PR00400">
    <property type="entry name" value="TETREPRESSOR"/>
</dbReference>
<evidence type="ECO:0000256" key="1">
    <source>
        <dbReference type="ARBA" id="ARBA00022491"/>
    </source>
</evidence>
<dbReference type="EMBL" id="FQZK01000010">
    <property type="protein sequence ID" value="SHJ83752.1"/>
    <property type="molecule type" value="Genomic_DNA"/>
</dbReference>
<keyword evidence="3 5" id="KW-0238">DNA-binding</keyword>
<dbReference type="SUPFAM" id="SSF48498">
    <property type="entry name" value="Tetracyclin repressor-like, C-terminal domain"/>
    <property type="match status" value="1"/>
</dbReference>
<proteinExistence type="predicted"/>
<name>A0A1M6MJU2_9ACTN</name>
<dbReference type="PROSITE" id="PS50977">
    <property type="entry name" value="HTH_TETR_2"/>
    <property type="match status" value="1"/>
</dbReference>
<keyword evidence="4" id="KW-0804">Transcription</keyword>
<evidence type="ECO:0000313" key="9">
    <source>
        <dbReference type="Proteomes" id="UP000184452"/>
    </source>
</evidence>
<dbReference type="GO" id="GO:0046677">
    <property type="term" value="P:response to antibiotic"/>
    <property type="evidence" value="ECO:0007669"/>
    <property type="project" value="InterPro"/>
</dbReference>
<evidence type="ECO:0000256" key="4">
    <source>
        <dbReference type="ARBA" id="ARBA00023163"/>
    </source>
</evidence>
<dbReference type="PANTHER" id="PTHR30055">
    <property type="entry name" value="HTH-TYPE TRANSCRIPTIONAL REGULATOR RUTR"/>
    <property type="match status" value="1"/>
</dbReference>
<feature type="region of interest" description="Disordered" evidence="6">
    <location>
        <begin position="1"/>
        <end position="27"/>
    </location>
</feature>
<evidence type="ECO:0000256" key="5">
    <source>
        <dbReference type="PROSITE-ProRule" id="PRU00335"/>
    </source>
</evidence>
<dbReference type="PANTHER" id="PTHR30055:SF151">
    <property type="entry name" value="TRANSCRIPTIONAL REGULATORY PROTEIN"/>
    <property type="match status" value="1"/>
</dbReference>
<gene>
    <name evidence="8" type="ORF">SAMN05421803_11087</name>
</gene>
<dbReference type="STRING" id="758803.SAMN05421803_11087"/>
<dbReference type="GO" id="GO:0000976">
    <property type="term" value="F:transcription cis-regulatory region binding"/>
    <property type="evidence" value="ECO:0007669"/>
    <property type="project" value="TreeGrafter"/>
</dbReference>
<dbReference type="RefSeq" id="WP_073380371.1">
    <property type="nucleotide sequence ID" value="NZ_FQZK01000010.1"/>
</dbReference>
<reference evidence="8 9" key="1">
    <citation type="submission" date="2016-11" db="EMBL/GenBank/DDBJ databases">
        <authorList>
            <person name="Jaros S."/>
            <person name="Januszkiewicz K."/>
            <person name="Wedrychowicz H."/>
        </authorList>
    </citation>
    <scope>NUCLEOTIDE SEQUENCE [LARGE SCALE GENOMIC DNA]</scope>
    <source>
        <strain evidence="8 9">CGMCC 4.5723</strain>
    </source>
</reference>
<dbReference type="AlphaFoldDB" id="A0A1M6MJU2"/>
<evidence type="ECO:0000256" key="3">
    <source>
        <dbReference type="ARBA" id="ARBA00023125"/>
    </source>
</evidence>
<evidence type="ECO:0000256" key="2">
    <source>
        <dbReference type="ARBA" id="ARBA00023015"/>
    </source>
</evidence>
<dbReference type="InterPro" id="IPR001647">
    <property type="entry name" value="HTH_TetR"/>
</dbReference>
<feature type="DNA-binding region" description="H-T-H motif" evidence="5">
    <location>
        <begin position="49"/>
        <end position="68"/>
    </location>
</feature>
<dbReference type="Proteomes" id="UP000184452">
    <property type="component" value="Unassembled WGS sequence"/>
</dbReference>
<keyword evidence="1" id="KW-0678">Repressor</keyword>
<keyword evidence="2" id="KW-0805">Transcription regulation</keyword>
<dbReference type="GO" id="GO:0045892">
    <property type="term" value="P:negative regulation of DNA-templated transcription"/>
    <property type="evidence" value="ECO:0007669"/>
    <property type="project" value="InterPro"/>
</dbReference>
<sequence length="239" mass="25574">MPATSSSGRSRDTGGGSAARRGPRRSLTRERVVDEAIAIVESDGLAALSMRSLAERLGVAPGTLYTYVPNRTALETLILDAVAAGDALPHRLPGPWWLRLEAWARQDLVTFRERPWVLELRRSTPGVGPALIAWLDSALRAFDGTGLPEQVKLDMIEALDAYVCGAAANDAQAHGGERLPDMELFPETGRAYADAHALRRAAGEGALTAHQGQFEFGLRCLIAGFRAVAEEYGEAGGTP</sequence>
<dbReference type="OrthoDB" id="4540879at2"/>
<protein>
    <submittedName>
        <fullName evidence="8">Regulatory protein, tetR family</fullName>
    </submittedName>
</protein>
<dbReference type="InterPro" id="IPR003012">
    <property type="entry name" value="Tet_transcr_reg_TetR"/>
</dbReference>
<dbReference type="Gene3D" id="1.10.10.60">
    <property type="entry name" value="Homeodomain-like"/>
    <property type="match status" value="1"/>
</dbReference>
<organism evidence="8 9">
    <name type="scientific">Nocardiopsis flavescens</name>
    <dbReference type="NCBI Taxonomy" id="758803"/>
    <lineage>
        <taxon>Bacteria</taxon>
        <taxon>Bacillati</taxon>
        <taxon>Actinomycetota</taxon>
        <taxon>Actinomycetes</taxon>
        <taxon>Streptosporangiales</taxon>
        <taxon>Nocardiopsidaceae</taxon>
        <taxon>Nocardiopsis</taxon>
    </lineage>
</organism>
<dbReference type="SUPFAM" id="SSF46689">
    <property type="entry name" value="Homeodomain-like"/>
    <property type="match status" value="1"/>
</dbReference>
<dbReference type="Gene3D" id="1.10.357.10">
    <property type="entry name" value="Tetracycline Repressor, domain 2"/>
    <property type="match status" value="1"/>
</dbReference>